<dbReference type="InterPro" id="IPR043160">
    <property type="entry name" value="Dynein_C_barrel"/>
</dbReference>
<dbReference type="InterPro" id="IPR024743">
    <property type="entry name" value="Dynein_HC_stalk"/>
</dbReference>
<evidence type="ECO:0000256" key="5">
    <source>
        <dbReference type="SAM" id="MobiDB-lite"/>
    </source>
</evidence>
<dbReference type="Proteomes" id="UP001244341">
    <property type="component" value="Chromosome 8b"/>
</dbReference>
<evidence type="ECO:0000256" key="3">
    <source>
        <dbReference type="ARBA" id="ARBA00023273"/>
    </source>
</evidence>
<dbReference type="Gene3D" id="1.20.1270.280">
    <property type="match status" value="1"/>
</dbReference>
<evidence type="ECO:0000259" key="6">
    <source>
        <dbReference type="Pfam" id="PF03028"/>
    </source>
</evidence>
<feature type="domain" description="Dynein heavy chain AAA module D4" evidence="8">
    <location>
        <begin position="203"/>
        <end position="267"/>
    </location>
</feature>
<reference evidence="11 12" key="1">
    <citation type="submission" date="2023-05" db="EMBL/GenBank/DDBJ databases">
        <title>A 100% complete, gapless, phased diploid assembly of the Scenedesmus obliquus UTEX 3031 genome.</title>
        <authorList>
            <person name="Biondi T.C."/>
            <person name="Hanschen E.R."/>
            <person name="Kwon T."/>
            <person name="Eng W."/>
            <person name="Kruse C.P.S."/>
            <person name="Koehler S.I."/>
            <person name="Kunde Y."/>
            <person name="Gleasner C.D."/>
            <person name="You Mak K.T."/>
            <person name="Polle J."/>
            <person name="Hovde B.T."/>
            <person name="Starkenburg S.R."/>
        </authorList>
    </citation>
    <scope>NUCLEOTIDE SEQUENCE [LARGE SCALE GENOMIC DNA]</scope>
    <source>
        <strain evidence="11 12">DOE0152z</strain>
    </source>
</reference>
<dbReference type="Pfam" id="PF03028">
    <property type="entry name" value="Dynein_heavy"/>
    <property type="match status" value="1"/>
</dbReference>
<keyword evidence="3" id="KW-0966">Cell projection</keyword>
<evidence type="ECO:0000313" key="12">
    <source>
        <dbReference type="Proteomes" id="UP001244341"/>
    </source>
</evidence>
<feature type="domain" description="Dynein heavy chain ATP-binding dynein motor region" evidence="9">
    <location>
        <begin position="662"/>
        <end position="881"/>
    </location>
</feature>
<feature type="domain" description="Dynein heavy chain coiled coil stalk" evidence="7">
    <location>
        <begin position="281"/>
        <end position="631"/>
    </location>
</feature>
<dbReference type="InterPro" id="IPR027417">
    <property type="entry name" value="P-loop_NTPase"/>
</dbReference>
<feature type="region of interest" description="Disordered" evidence="5">
    <location>
        <begin position="970"/>
        <end position="992"/>
    </location>
</feature>
<feature type="domain" description="Dynein heavy chain region D6 P-loop" evidence="6">
    <location>
        <begin position="1052"/>
        <end position="1175"/>
    </location>
</feature>
<dbReference type="PANTHER" id="PTHR22878:SF68">
    <property type="entry name" value="DYNEIN HEAVY CHAIN 6, AXONEMAL-LIKE"/>
    <property type="match status" value="1"/>
</dbReference>
<dbReference type="Gene3D" id="1.10.8.720">
    <property type="entry name" value="Region D6 of dynein motor"/>
    <property type="match status" value="1"/>
</dbReference>
<gene>
    <name evidence="11" type="ORF">OEZ85_014416</name>
</gene>
<evidence type="ECO:0000256" key="1">
    <source>
        <dbReference type="ARBA" id="ARBA00004138"/>
    </source>
</evidence>
<dbReference type="Gene3D" id="6.10.140.1060">
    <property type="match status" value="1"/>
</dbReference>
<keyword evidence="2" id="KW-0969">Cilium</keyword>
<evidence type="ECO:0000259" key="9">
    <source>
        <dbReference type="Pfam" id="PF12781"/>
    </source>
</evidence>
<dbReference type="Gene3D" id="3.40.50.300">
    <property type="entry name" value="P-loop containing nucleotide triphosphate hydrolases"/>
    <property type="match status" value="3"/>
</dbReference>
<dbReference type="PANTHER" id="PTHR22878">
    <property type="entry name" value="DYNEIN HEAVY CHAIN 6, AXONEMAL-LIKE-RELATED"/>
    <property type="match status" value="1"/>
</dbReference>
<evidence type="ECO:0000259" key="7">
    <source>
        <dbReference type="Pfam" id="PF12777"/>
    </source>
</evidence>
<proteinExistence type="predicted"/>
<dbReference type="Pfam" id="PF12777">
    <property type="entry name" value="MT"/>
    <property type="match status" value="1"/>
</dbReference>
<feature type="coiled-coil region" evidence="4">
    <location>
        <begin position="523"/>
        <end position="564"/>
    </location>
</feature>
<protein>
    <recommendedName>
        <fullName evidence="13">Dynein heavy chain</fullName>
    </recommendedName>
</protein>
<dbReference type="Gene3D" id="3.10.490.20">
    <property type="match status" value="1"/>
</dbReference>
<sequence length="1675" mass="179749">MVADCDVASPNVRQGYGLAAFREDVKQLYRVAGVEGRHVVLLLTDSHIVDEAMLGDINGLLNTGEITGLFTSEEQALLLDQIRPWLAQQQDVGEGRRAAWEAFIGRARHHMHVVFATSPVGEAFRVRCRQFPSLVNCTTIIWFSPWPPEALLGVGVKFLEQLSLSPGAMQLAAQPPSSSSSSSSRPATAKQPAAADGSDVAAVGSSAVDAGAGTQQQQSLVQRIAQLCVEVHKSVEAAAEQLYQEVKRRCYITPKLYLDLLQQYSTLLSSAKAELGGSRRRLLDGIAKLSETNAALDAMQAQLNGLRPLLVEKTASTSALLKQVRTEQEGAERVAGVVGAEEAEVRTEQEEAERVAGVVGAEEAEVAAKAAECQALKDDAAAELAAVLPALEAAVSALDSLNKADIIEMKTFIKPPALVQLTMEGVCILLQEKTDWDSAKRVLGDATFIDRLISYDKDNITERIRRELRRVVADPAFTPDQVGKQSKAAMSMCLWVRAMDTYATVYRIVEPKRQILATAQAALDASNAILAEKQAQLKAIREKVAALQQQLADTQRELASLQFQADLCGKRLGRAGKLTSLLGDELVRWGAAADALGGRLALLVGDALLAAAVVNYLGAFPGPSRAALVAQWYARCQELAIPVTTPAFSLSGILSTPLELLEWGCQGLPSDAVSVENALIATRGVRWPLMIDPQDQAYSWVRTKERALGLVVVRASDPGLLRQVEGAVQLGQPLLIEGMADGSLPAGMDALLLRQVEKQAGRSVVRLGERLVDYDPNFKLYMACRLANPHYLPEAYIRVNLVDFTVTRQGLEEQLLAELVRAERPELEESHDALITSIAADTRQLGDLESKILRLLREASGNLLDDESLISTLNTAKQTSGIIQSRVREAELTEAQLSQARDEYRGPPAVAAHLWFVVADLAALDPMYQASLAAFKGMYQHSIAAAPTAPTLEARLQALVLAADMGRKQQQQQQQQRQEQQQQQAGAKFVHQRSWRGQQNKLTPFQKLLLIKVCREELLLPALRRHVTAHLGPSFADTPITSLSEIYLDSSPYTPIIFLLAQGADAIAELSRFAAAEQGRAVGRGLSVVSLGQGQGPVAEALVTMAMKSGDWVCLQNCHLAKSWMPQLAQLVERLEEAGRSPDTEQQLHPSFRLWLTSAPVDYFPAAVLQKGVRVALEPPRGLKPTLLRSYASLPAGCLASCNSCGRGQHWQRLVFVAALLHGLLQERRKFGDLLLVSPSGDDVASCLSQIRALPLTDDDPRLFGLHPNASIACSRKEARRFMDDVLAMQPRITAESVGDGSSSSSAAAGLSPRRPISALASKSAAAAPAAAAAVPGGAASAEAVLAQRIAEMLEQLPGPLRREDSSVLHDPFAALRGGRVNSLGMVLLQEMDRYNQLLAVVRGSLQELQAVTAGLQVLSAEAEASLNALANHQVPPAWLAAAYPSSKALASWLADLARRVVCLRQWLTTGQPASFWLPGFFFPQGFLTGVLQAHARSSGTPIDRLAFGFAALSGAAGPADITAAPEVGVYVHGLYLEAARWDKAANCLAEPAPGEMCSQLPVLHLIPYDTADNELPASSITAAAAGSRHAQRSTGSTAAAAAAAAAAQARKLMQAGPHCEFPVYKTPGRASAGGLSTTGHSTNFLLHMSLPIPAGSTQQFWLLQGVAVLCSLDD</sequence>
<organism evidence="11 12">
    <name type="scientific">Tetradesmus obliquus</name>
    <name type="common">Green alga</name>
    <name type="synonym">Acutodesmus obliquus</name>
    <dbReference type="NCBI Taxonomy" id="3088"/>
    <lineage>
        <taxon>Eukaryota</taxon>
        <taxon>Viridiplantae</taxon>
        <taxon>Chlorophyta</taxon>
        <taxon>core chlorophytes</taxon>
        <taxon>Chlorophyceae</taxon>
        <taxon>CS clade</taxon>
        <taxon>Sphaeropleales</taxon>
        <taxon>Scenedesmaceae</taxon>
        <taxon>Tetradesmus</taxon>
    </lineage>
</organism>
<evidence type="ECO:0000313" key="11">
    <source>
        <dbReference type="EMBL" id="WIA17599.1"/>
    </source>
</evidence>
<name>A0ABY8U936_TETOB</name>
<dbReference type="Pfam" id="PF12780">
    <property type="entry name" value="AAA_8"/>
    <property type="match status" value="2"/>
</dbReference>
<dbReference type="InterPro" id="IPR004273">
    <property type="entry name" value="Dynein_heavy_D6_P-loop"/>
</dbReference>
<keyword evidence="4" id="KW-0175">Coiled coil</keyword>
<dbReference type="EMBL" id="CP126215">
    <property type="protein sequence ID" value="WIA17599.1"/>
    <property type="molecule type" value="Genomic_DNA"/>
</dbReference>
<accession>A0ABY8U936</accession>
<evidence type="ECO:0000259" key="10">
    <source>
        <dbReference type="Pfam" id="PF18199"/>
    </source>
</evidence>
<evidence type="ECO:0000256" key="4">
    <source>
        <dbReference type="SAM" id="Coils"/>
    </source>
</evidence>
<evidence type="ECO:0000259" key="8">
    <source>
        <dbReference type="Pfam" id="PF12780"/>
    </source>
</evidence>
<dbReference type="InterPro" id="IPR041228">
    <property type="entry name" value="Dynein_C"/>
</dbReference>
<feature type="domain" description="Dynein heavy chain C-terminal" evidence="10">
    <location>
        <begin position="1336"/>
        <end position="1573"/>
    </location>
</feature>
<dbReference type="SUPFAM" id="SSF52540">
    <property type="entry name" value="P-loop containing nucleoside triphosphate hydrolases"/>
    <property type="match status" value="1"/>
</dbReference>
<keyword evidence="12" id="KW-1185">Reference proteome</keyword>
<dbReference type="Gene3D" id="1.10.8.1220">
    <property type="match status" value="1"/>
</dbReference>
<feature type="compositionally biased region" description="Low complexity" evidence="5">
    <location>
        <begin position="970"/>
        <end position="984"/>
    </location>
</feature>
<evidence type="ECO:0008006" key="13">
    <source>
        <dbReference type="Google" id="ProtNLM"/>
    </source>
</evidence>
<dbReference type="Gene3D" id="1.20.920.20">
    <property type="match status" value="1"/>
</dbReference>
<comment type="subcellular location">
    <subcellularLocation>
        <location evidence="1">Cell projection</location>
        <location evidence="1">Cilium</location>
    </subcellularLocation>
</comment>
<feature type="domain" description="Dynein heavy chain C-terminal" evidence="10">
    <location>
        <begin position="1617"/>
        <end position="1671"/>
    </location>
</feature>
<evidence type="ECO:0000256" key="2">
    <source>
        <dbReference type="ARBA" id="ARBA00023069"/>
    </source>
</evidence>
<dbReference type="InterPro" id="IPR042219">
    <property type="entry name" value="AAA_lid_11_sf"/>
</dbReference>
<dbReference type="InterPro" id="IPR026983">
    <property type="entry name" value="DHC"/>
</dbReference>
<dbReference type="Pfam" id="PF12781">
    <property type="entry name" value="AAA_9"/>
    <property type="match status" value="1"/>
</dbReference>
<dbReference type="InterPro" id="IPR024317">
    <property type="entry name" value="Dynein_heavy_chain_D4_dom"/>
</dbReference>
<dbReference type="InterPro" id="IPR035706">
    <property type="entry name" value="AAA_9"/>
</dbReference>
<feature type="region of interest" description="Disordered" evidence="5">
    <location>
        <begin position="170"/>
        <end position="198"/>
    </location>
</feature>
<dbReference type="Pfam" id="PF18199">
    <property type="entry name" value="Dynein_C"/>
    <property type="match status" value="2"/>
</dbReference>
<feature type="domain" description="Dynein heavy chain AAA module D4" evidence="8">
    <location>
        <begin position="2"/>
        <end position="164"/>
    </location>
</feature>